<evidence type="ECO:0000256" key="3">
    <source>
        <dbReference type="ARBA" id="ARBA00022448"/>
    </source>
</evidence>
<protein>
    <recommendedName>
        <fullName evidence="2">Thioredoxin</fullName>
    </recommendedName>
</protein>
<proteinExistence type="inferred from homology"/>
<dbReference type="Proteomes" id="UP001158045">
    <property type="component" value="Unassembled WGS sequence"/>
</dbReference>
<sequence length="105" mass="11649">MLILDKENFEAEVLKSSGLVLVDFWGEGCEPCKALMPEFESLADDYEGQVTFGKLNTSQERRLSISQRVLGLPTVVLYKDGVRMGECTKDTANVTGIKALISQYL</sequence>
<dbReference type="InterPro" id="IPR013766">
    <property type="entry name" value="Thioredoxin_domain"/>
</dbReference>
<name>A0ABT6N9X9_9FIRM</name>
<dbReference type="SUPFAM" id="SSF52833">
    <property type="entry name" value="Thioredoxin-like"/>
    <property type="match status" value="1"/>
</dbReference>
<dbReference type="Pfam" id="PF00085">
    <property type="entry name" value="Thioredoxin"/>
    <property type="match status" value="1"/>
</dbReference>
<dbReference type="InterPro" id="IPR017937">
    <property type="entry name" value="Thioredoxin_CS"/>
</dbReference>
<organism evidence="8 9">
    <name type="scientific">Fusibacter bizertensis</name>
    <dbReference type="NCBI Taxonomy" id="1488331"/>
    <lineage>
        <taxon>Bacteria</taxon>
        <taxon>Bacillati</taxon>
        <taxon>Bacillota</taxon>
        <taxon>Clostridia</taxon>
        <taxon>Eubacteriales</taxon>
        <taxon>Eubacteriales Family XII. Incertae Sedis</taxon>
        <taxon>Fusibacter</taxon>
    </lineage>
</organism>
<dbReference type="PROSITE" id="PS00194">
    <property type="entry name" value="THIOREDOXIN_1"/>
    <property type="match status" value="1"/>
</dbReference>
<reference evidence="8 9" key="1">
    <citation type="submission" date="2023-04" db="EMBL/GenBank/DDBJ databases">
        <title>Fusibacter bizertensis strain WBS, isolated from littoral bottom sediments of the Arctic seas - biochemical and genomic analysis.</title>
        <authorList>
            <person name="Brioukhanov A.L."/>
        </authorList>
    </citation>
    <scope>NUCLEOTIDE SEQUENCE [LARGE SCALE GENOMIC DNA]</scope>
    <source>
        <strain evidence="8 9">WBS</strain>
    </source>
</reference>
<dbReference type="InterPro" id="IPR036249">
    <property type="entry name" value="Thioredoxin-like_sf"/>
</dbReference>
<comment type="caution">
    <text evidence="8">The sequence shown here is derived from an EMBL/GenBank/DDBJ whole genome shotgun (WGS) entry which is preliminary data.</text>
</comment>
<keyword evidence="6" id="KW-0676">Redox-active center</keyword>
<evidence type="ECO:0000313" key="8">
    <source>
        <dbReference type="EMBL" id="MDH8677216.1"/>
    </source>
</evidence>
<accession>A0ABT6N9X9</accession>
<dbReference type="CDD" id="cd02947">
    <property type="entry name" value="TRX_family"/>
    <property type="match status" value="1"/>
</dbReference>
<evidence type="ECO:0000256" key="5">
    <source>
        <dbReference type="ARBA" id="ARBA00023157"/>
    </source>
</evidence>
<dbReference type="EMBL" id="JARYZI010000002">
    <property type="protein sequence ID" value="MDH8677216.1"/>
    <property type="molecule type" value="Genomic_DNA"/>
</dbReference>
<dbReference type="NCBIfam" id="NF047697">
    <property type="entry name" value="ThioredTrxAClost"/>
    <property type="match status" value="1"/>
</dbReference>
<evidence type="ECO:0000256" key="2">
    <source>
        <dbReference type="ARBA" id="ARBA00020570"/>
    </source>
</evidence>
<keyword evidence="5" id="KW-1015">Disulfide bond</keyword>
<evidence type="ECO:0000259" key="7">
    <source>
        <dbReference type="PROSITE" id="PS51352"/>
    </source>
</evidence>
<gene>
    <name evidence="8" type="ORF">QE109_03600</name>
</gene>
<evidence type="ECO:0000313" key="9">
    <source>
        <dbReference type="Proteomes" id="UP001158045"/>
    </source>
</evidence>
<dbReference type="RefSeq" id="WP_281093028.1">
    <property type="nucleotide sequence ID" value="NZ_JARYZI010000002.1"/>
</dbReference>
<dbReference type="PANTHER" id="PTHR45663:SF11">
    <property type="entry name" value="GEO12009P1"/>
    <property type="match status" value="1"/>
</dbReference>
<comment type="similarity">
    <text evidence="1">Belongs to the thioredoxin family.</text>
</comment>
<dbReference type="Gene3D" id="3.40.30.10">
    <property type="entry name" value="Glutaredoxin"/>
    <property type="match status" value="1"/>
</dbReference>
<keyword evidence="4" id="KW-0249">Electron transport</keyword>
<evidence type="ECO:0000256" key="6">
    <source>
        <dbReference type="ARBA" id="ARBA00023284"/>
    </source>
</evidence>
<evidence type="ECO:0000256" key="4">
    <source>
        <dbReference type="ARBA" id="ARBA00022982"/>
    </source>
</evidence>
<keyword evidence="3" id="KW-0813">Transport</keyword>
<evidence type="ECO:0000256" key="1">
    <source>
        <dbReference type="ARBA" id="ARBA00008987"/>
    </source>
</evidence>
<dbReference type="PANTHER" id="PTHR45663">
    <property type="entry name" value="GEO12009P1"/>
    <property type="match status" value="1"/>
</dbReference>
<feature type="domain" description="Thioredoxin" evidence="7">
    <location>
        <begin position="1"/>
        <end position="105"/>
    </location>
</feature>
<dbReference type="PROSITE" id="PS51352">
    <property type="entry name" value="THIOREDOXIN_2"/>
    <property type="match status" value="1"/>
</dbReference>
<keyword evidence="9" id="KW-1185">Reference proteome</keyword>